<dbReference type="EMBL" id="DXGG01000241">
    <property type="protein sequence ID" value="HIW88139.1"/>
    <property type="molecule type" value="Genomic_DNA"/>
</dbReference>
<gene>
    <name evidence="1" type="ORF">IAC47_07735</name>
</gene>
<accession>A0A9D1UHK1</accession>
<reference evidence="1" key="2">
    <citation type="submission" date="2021-04" db="EMBL/GenBank/DDBJ databases">
        <authorList>
            <person name="Gilroy R."/>
        </authorList>
    </citation>
    <scope>NUCLEOTIDE SEQUENCE</scope>
    <source>
        <strain evidence="1">Gambia16-930</strain>
    </source>
</reference>
<organism evidence="1 2">
    <name type="scientific">Candidatus Onthomorpha intestinigallinarum</name>
    <dbReference type="NCBI Taxonomy" id="2840880"/>
    <lineage>
        <taxon>Bacteria</taxon>
        <taxon>Pseudomonadati</taxon>
        <taxon>Bacteroidota</taxon>
        <taxon>Bacteroidia</taxon>
        <taxon>Bacteroidales</taxon>
        <taxon>Candidatus Onthomorpha</taxon>
    </lineage>
</organism>
<dbReference type="Proteomes" id="UP000824267">
    <property type="component" value="Unassembled WGS sequence"/>
</dbReference>
<evidence type="ECO:0000313" key="2">
    <source>
        <dbReference type="Proteomes" id="UP000824267"/>
    </source>
</evidence>
<dbReference type="Gene3D" id="2.40.160.20">
    <property type="match status" value="1"/>
</dbReference>
<dbReference type="GO" id="GO:0016787">
    <property type="term" value="F:hydrolase activity"/>
    <property type="evidence" value="ECO:0007669"/>
    <property type="project" value="UniProtKB-KW"/>
</dbReference>
<keyword evidence="1" id="KW-0378">Hydrolase</keyword>
<evidence type="ECO:0000313" key="1">
    <source>
        <dbReference type="EMBL" id="HIW88139.1"/>
    </source>
</evidence>
<reference evidence="1" key="1">
    <citation type="journal article" date="2021" name="PeerJ">
        <title>Extensive microbial diversity within the chicken gut microbiome revealed by metagenomics and culture.</title>
        <authorList>
            <person name="Gilroy R."/>
            <person name="Ravi A."/>
            <person name="Getino M."/>
            <person name="Pursley I."/>
            <person name="Horton D.L."/>
            <person name="Alikhan N.F."/>
            <person name="Baker D."/>
            <person name="Gharbi K."/>
            <person name="Hall N."/>
            <person name="Watson M."/>
            <person name="Adriaenssens E.M."/>
            <person name="Foster-Nyarko E."/>
            <person name="Jarju S."/>
            <person name="Secka A."/>
            <person name="Antonio M."/>
            <person name="Oren A."/>
            <person name="Chaudhuri R.R."/>
            <person name="La Ragione R."/>
            <person name="Hildebrand F."/>
            <person name="Pallen M.J."/>
        </authorList>
    </citation>
    <scope>NUCLEOTIDE SEQUENCE</scope>
    <source>
        <strain evidence="1">Gambia16-930</strain>
    </source>
</reference>
<dbReference type="AlphaFoldDB" id="A0A9D1UHK1"/>
<sequence>ISAIYSASLRFEHQTDGSKGWHQMYNYPSYGMGIYFAKFSVPNQLGNPISLYGFLSSTLYRHGRFVLKTDFSLGLAFNWEHFSSSNTLNVAMGGPLSCYIDAAIVAYYNMCNHFDLGMGLALSHFSNGALKKPNKGINVLSPKLVFKYKPYDNIRLKITEKPRSESYFENLTTFFFGAHDVQTVINPTKENESYENHSYLVFGLDDKFLRRFNLKHSLGLGIGIGYNQYVGTEYRIENDRMVFSEIPVMQRFHLSAYISYEYRIHRLAILLEPGIYIYKNESDKSENFFQRIGFRHYLSDSFFYGVSLRAAYFSVAQYIEWTIGYRINGIGR</sequence>
<feature type="non-terminal residue" evidence="1">
    <location>
        <position position="1"/>
    </location>
</feature>
<comment type="caution">
    <text evidence="1">The sequence shown here is derived from an EMBL/GenBank/DDBJ whole genome shotgun (WGS) entry which is preliminary data.</text>
</comment>
<name>A0A9D1UHK1_9BACT</name>
<dbReference type="InterPro" id="IPR018550">
    <property type="entry name" value="Lipid-A_deacylase-rel"/>
</dbReference>
<protein>
    <submittedName>
        <fullName evidence="1">Acyloxyacyl hydrolase</fullName>
    </submittedName>
</protein>
<dbReference type="Pfam" id="PF09411">
    <property type="entry name" value="PagL"/>
    <property type="match status" value="1"/>
</dbReference>
<proteinExistence type="predicted"/>